<dbReference type="Gene3D" id="3.40.50.720">
    <property type="entry name" value="NAD(P)-binding Rossmann-like Domain"/>
    <property type="match status" value="1"/>
</dbReference>
<feature type="domain" description="Enoyl reductase (ER)" evidence="7">
    <location>
        <begin position="7"/>
        <end position="343"/>
    </location>
</feature>
<dbReference type="EMBL" id="JBAFVH010000009">
    <property type="protein sequence ID" value="MFG1373919.1"/>
    <property type="molecule type" value="Genomic_DNA"/>
</dbReference>
<dbReference type="InterPro" id="IPR020843">
    <property type="entry name" value="ER"/>
</dbReference>
<organism evidence="8 9">
    <name type="scientific">Xanthobacter oligotrophicus</name>
    <dbReference type="NCBI Taxonomy" id="2607286"/>
    <lineage>
        <taxon>Bacteria</taxon>
        <taxon>Pseudomonadati</taxon>
        <taxon>Pseudomonadota</taxon>
        <taxon>Alphaproteobacteria</taxon>
        <taxon>Hyphomicrobiales</taxon>
        <taxon>Xanthobacteraceae</taxon>
        <taxon>Xanthobacter</taxon>
    </lineage>
</organism>
<evidence type="ECO:0000256" key="6">
    <source>
        <dbReference type="RuleBase" id="RU361277"/>
    </source>
</evidence>
<dbReference type="PANTHER" id="PTHR43161:SF9">
    <property type="entry name" value="SORBITOL DEHYDROGENASE"/>
    <property type="match status" value="1"/>
</dbReference>
<protein>
    <submittedName>
        <fullName evidence="8">L-idonate 5-dehydrogenase</fullName>
    </submittedName>
</protein>
<dbReference type="InterPro" id="IPR013154">
    <property type="entry name" value="ADH-like_N"/>
</dbReference>
<comment type="similarity">
    <text evidence="2 6">Belongs to the zinc-containing alcohol dehydrogenase family.</text>
</comment>
<evidence type="ECO:0000256" key="2">
    <source>
        <dbReference type="ARBA" id="ARBA00008072"/>
    </source>
</evidence>
<proteinExistence type="inferred from homology"/>
<reference evidence="8 9" key="1">
    <citation type="submission" date="2024-02" db="EMBL/GenBank/DDBJ databases">
        <title>Expansion and revision of Xanthobacter and proposal of Roseixanthobacter gen. nov.</title>
        <authorList>
            <person name="Soltysiak M.P.M."/>
            <person name="Jalihal A."/>
            <person name="Ory A."/>
            <person name="Chrisophersen C."/>
            <person name="Lee A.D."/>
            <person name="Boulton J."/>
            <person name="Springer M."/>
        </authorList>
    </citation>
    <scope>NUCLEOTIDE SEQUENCE [LARGE SCALE GENOMIC DNA]</scope>
    <source>
        <strain evidence="8 9">23A</strain>
    </source>
</reference>
<accession>A0ABW6ZYT0</accession>
<evidence type="ECO:0000256" key="5">
    <source>
        <dbReference type="ARBA" id="ARBA00023002"/>
    </source>
</evidence>
<comment type="cofactor">
    <cofactor evidence="1 6">
        <name>Zn(2+)</name>
        <dbReference type="ChEBI" id="CHEBI:29105"/>
    </cofactor>
</comment>
<keyword evidence="9" id="KW-1185">Reference proteome</keyword>
<keyword evidence="5" id="KW-0560">Oxidoreductase</keyword>
<evidence type="ECO:0000256" key="3">
    <source>
        <dbReference type="ARBA" id="ARBA00022723"/>
    </source>
</evidence>
<gene>
    <name evidence="8" type="ORF">V5F32_17215</name>
</gene>
<comment type="caution">
    <text evidence="8">The sequence shown here is derived from an EMBL/GenBank/DDBJ whole genome shotgun (WGS) entry which is preliminary data.</text>
</comment>
<dbReference type="Pfam" id="PF08240">
    <property type="entry name" value="ADH_N"/>
    <property type="match status" value="1"/>
</dbReference>
<dbReference type="InterPro" id="IPR036291">
    <property type="entry name" value="NAD(P)-bd_dom_sf"/>
</dbReference>
<dbReference type="InterPro" id="IPR013149">
    <property type="entry name" value="ADH-like_C"/>
</dbReference>
<dbReference type="SUPFAM" id="SSF50129">
    <property type="entry name" value="GroES-like"/>
    <property type="match status" value="1"/>
</dbReference>
<name>A0ABW6ZYT0_9HYPH</name>
<dbReference type="InterPro" id="IPR002328">
    <property type="entry name" value="ADH_Zn_CS"/>
</dbReference>
<dbReference type="PROSITE" id="PS00059">
    <property type="entry name" value="ADH_ZINC"/>
    <property type="match status" value="1"/>
</dbReference>
<dbReference type="PANTHER" id="PTHR43161">
    <property type="entry name" value="SORBITOL DEHYDROGENASE"/>
    <property type="match status" value="1"/>
</dbReference>
<dbReference type="InterPro" id="IPR011032">
    <property type="entry name" value="GroES-like_sf"/>
</dbReference>
<dbReference type="RefSeq" id="WP_393993604.1">
    <property type="nucleotide sequence ID" value="NZ_JBAFVH010000009.1"/>
</dbReference>
<evidence type="ECO:0000256" key="4">
    <source>
        <dbReference type="ARBA" id="ARBA00022833"/>
    </source>
</evidence>
<evidence type="ECO:0000313" key="9">
    <source>
        <dbReference type="Proteomes" id="UP001604002"/>
    </source>
</evidence>
<dbReference type="SUPFAM" id="SSF51735">
    <property type="entry name" value="NAD(P)-binding Rossmann-fold domains"/>
    <property type="match status" value="1"/>
</dbReference>
<keyword evidence="3 6" id="KW-0479">Metal-binding</keyword>
<sequence>MKAAVIHAARDLRLDECPEPEMAANEVLVSFRAGGICGSDLSYYGKGRVGDFALRQPMVLGHEISGEVIKLGSSVSTLALGDHVAVNPSRPCLECDYCRAGRSNLCRNMRFFGSAAIYPHVQGAFSETFVCRADQCVSVPRDIPFRRVAMAEPLSVAIHGVRRAGELAGKRVLIAGAGPIGMLLAIAARRVGASFIAITDIVDAPLELARAAGVDETINVATAPEQLARYEKDKGFFDAALEATGVPQALASLFKVVRPGGRVVQLGMMPPGDVPVPANMLMAREIDFVGAFRFSGEFATAVDWLVRGLIDVEPVMSADLPMSRLDEAFQLAADRSRAIKVHLHF</sequence>
<dbReference type="Proteomes" id="UP001604002">
    <property type="component" value="Unassembled WGS sequence"/>
</dbReference>
<dbReference type="Gene3D" id="3.90.180.10">
    <property type="entry name" value="Medium-chain alcohol dehydrogenases, catalytic domain"/>
    <property type="match status" value="1"/>
</dbReference>
<evidence type="ECO:0000313" key="8">
    <source>
        <dbReference type="EMBL" id="MFG1373919.1"/>
    </source>
</evidence>
<dbReference type="SMART" id="SM00829">
    <property type="entry name" value="PKS_ER"/>
    <property type="match status" value="1"/>
</dbReference>
<keyword evidence="4 6" id="KW-0862">Zinc</keyword>
<dbReference type="Pfam" id="PF00107">
    <property type="entry name" value="ADH_zinc_N"/>
    <property type="match status" value="1"/>
</dbReference>
<evidence type="ECO:0000256" key="1">
    <source>
        <dbReference type="ARBA" id="ARBA00001947"/>
    </source>
</evidence>
<dbReference type="CDD" id="cd08232">
    <property type="entry name" value="idonate-5-DH"/>
    <property type="match status" value="1"/>
</dbReference>
<evidence type="ECO:0000259" key="7">
    <source>
        <dbReference type="SMART" id="SM00829"/>
    </source>
</evidence>